<dbReference type="OrthoDB" id="295033at2759"/>
<evidence type="ECO:0000256" key="8">
    <source>
        <dbReference type="ARBA" id="ARBA00023204"/>
    </source>
</evidence>
<evidence type="ECO:0000256" key="7">
    <source>
        <dbReference type="ARBA" id="ARBA00023125"/>
    </source>
</evidence>
<gene>
    <name evidence="14" type="ORF">DGAL_LOCUS16817</name>
</gene>
<evidence type="ECO:0000259" key="13">
    <source>
        <dbReference type="PROSITE" id="PS00486"/>
    </source>
</evidence>
<dbReference type="InterPro" id="IPR011184">
    <property type="entry name" value="DNA_mismatch_repair_Msh2"/>
</dbReference>
<sequence length="972" mass="108579">MASCIETSNVPALEIPQEQGFISYYKNLPEKHATTLRFFDRGDYFTLHGQDALFASRDYFKTHSVVKMLGSGAKKLESVVFNKSHFESFARDVLLVKHYCIEIYTGSKTDWSLQYQASPGNLTQVEDLIFGSTDITAQIGILAFKIGSENQVGCTYVDTYARKILVAQFSDNEAFSNLESLIEVLIPHGEAYVTAKTVLNRHGLLVNENKKAEFSSIEAIRLLNRLLRFKKGQQENAAALPEVNLDHSMAALAALVKHLDLMSDDTNFGQFSLHNFDFTQYMRLDSAASTALHLTSYGAETSTILTSKAGAPRTIAALLNKCRTPGGQRLLAQWIKQPLTDKNRIDRRLDVVETFVNNVQLRQTITEDHLRRMPDYQRLAKKLQKSKANLQDLYKLYLGLCRLPVLVDCLLEYQGEHAAVFIAVLIQPLRNTNEKLFKLKEMVETTLDLDQAQRGEFIVKADFDDKLGELKSELDECASRAEKILSRVGSDLKLETSKSVKLESNGQIGYFFRVTLKDEKNLRNNRNYQTIDTNKSGVRFRNSALEGVNETYLKVRRDYEQQQSSVVKEILSVASGYVEPMQLLNDALSQLDVLTSFAVCSISAPIPYVRPDILEKGSGNIELIEVRHPCMELQDGVNFIPNDAVFHKDGHRFYIITGPNMGGKSTYLRSVGVAVLMAQIGCFVAAKSATISIVDAILARVGAGDCQLKGVSTFMAEMIETANITRTATKDSLVIIDELGRGTSTFDGFGLAWAIAEHIAVKIQPCALFATHFHELTALVDEVPAVDNLHVTALTGDNTFTLLYRVQSGSCDQSFGLHVAELVHFPQEVLEIARQKAKELEAIQPDKNENDSDEPTSKRRRANVGESDTLMRTYLERAKKIMDEKKDMNCEEMQELRKEIMETKDPFIRNVLNMEKLRKGKEGADRSLYAFTTKGTSGESSSAGWTTHGMPAGQKDHTELLVVANLTKKGVS</sequence>
<dbReference type="SUPFAM" id="SSF52540">
    <property type="entry name" value="P-loop containing nucleoside triphosphate hydrolases"/>
    <property type="match status" value="1"/>
</dbReference>
<dbReference type="InterPro" id="IPR007861">
    <property type="entry name" value="DNA_mismatch_repair_MutS_clamp"/>
</dbReference>
<dbReference type="GO" id="GO:0030983">
    <property type="term" value="F:mismatched DNA binding"/>
    <property type="evidence" value="ECO:0007669"/>
    <property type="project" value="InterPro"/>
</dbReference>
<keyword evidence="6" id="KW-0067">ATP-binding</keyword>
<dbReference type="GO" id="GO:0140664">
    <property type="term" value="F:ATP-dependent DNA damage sensor activity"/>
    <property type="evidence" value="ECO:0007669"/>
    <property type="project" value="InterPro"/>
</dbReference>
<dbReference type="InterPro" id="IPR000432">
    <property type="entry name" value="DNA_mismatch_repair_MutS_C"/>
</dbReference>
<dbReference type="PIRSF" id="PIRSF005813">
    <property type="entry name" value="MSH2"/>
    <property type="match status" value="1"/>
</dbReference>
<dbReference type="InterPro" id="IPR016151">
    <property type="entry name" value="DNA_mismatch_repair_MutS_N"/>
</dbReference>
<name>A0A8J2SCP7_9CRUS</name>
<dbReference type="PANTHER" id="PTHR11361">
    <property type="entry name" value="DNA MISMATCH REPAIR PROTEIN MUTS FAMILY MEMBER"/>
    <property type="match status" value="1"/>
</dbReference>
<dbReference type="Pfam" id="PF05190">
    <property type="entry name" value="MutS_IV"/>
    <property type="match status" value="1"/>
</dbReference>
<feature type="compositionally biased region" description="Polar residues" evidence="12">
    <location>
        <begin position="934"/>
        <end position="945"/>
    </location>
</feature>
<dbReference type="FunFam" id="3.40.50.300:FF:006104">
    <property type="entry name" value="Mismatch repair ATPase Msh2"/>
    <property type="match status" value="1"/>
</dbReference>
<evidence type="ECO:0000256" key="12">
    <source>
        <dbReference type="SAM" id="MobiDB-lite"/>
    </source>
</evidence>
<dbReference type="FunFam" id="3.40.1170.10:FF:000003">
    <property type="entry name" value="DNA mismatch repair protein"/>
    <property type="match status" value="1"/>
</dbReference>
<dbReference type="EMBL" id="CAKKLH010000335">
    <property type="protein sequence ID" value="CAH0113015.1"/>
    <property type="molecule type" value="Genomic_DNA"/>
</dbReference>
<dbReference type="Pfam" id="PF01624">
    <property type="entry name" value="MutS_I"/>
    <property type="match status" value="1"/>
</dbReference>
<dbReference type="FunFam" id="3.30.420.110:FF:000002">
    <property type="entry name" value="DNA mismatch repair protein"/>
    <property type="match status" value="1"/>
</dbReference>
<dbReference type="Pfam" id="PF05192">
    <property type="entry name" value="MutS_III"/>
    <property type="match status" value="1"/>
</dbReference>
<dbReference type="GO" id="GO:0005524">
    <property type="term" value="F:ATP binding"/>
    <property type="evidence" value="ECO:0007669"/>
    <property type="project" value="UniProtKB-KW"/>
</dbReference>
<dbReference type="InterPro" id="IPR036678">
    <property type="entry name" value="MutS_con_dom_sf"/>
</dbReference>
<comment type="subcellular location">
    <subcellularLocation>
        <location evidence="1">Nucleus</location>
    </subcellularLocation>
</comment>
<dbReference type="GO" id="GO:0006298">
    <property type="term" value="P:mismatch repair"/>
    <property type="evidence" value="ECO:0007669"/>
    <property type="project" value="InterPro"/>
</dbReference>
<dbReference type="FunFam" id="1.10.1420.10:FF:000003">
    <property type="entry name" value="DNA mismatch repair protein"/>
    <property type="match status" value="1"/>
</dbReference>
<evidence type="ECO:0000256" key="5">
    <source>
        <dbReference type="ARBA" id="ARBA00022763"/>
    </source>
</evidence>
<keyword evidence="9" id="KW-0539">Nucleus</keyword>
<accession>A0A8J2SCP7</accession>
<protein>
    <recommendedName>
        <fullName evidence="11">DNA mismatch repair protein MSH2</fullName>
    </recommendedName>
    <alternativeName>
        <fullName evidence="3">DNA mismatch repair protein Msh2</fullName>
    </alternativeName>
    <alternativeName>
        <fullName evidence="10">MutS protein homolog 2</fullName>
    </alternativeName>
</protein>
<dbReference type="Gene3D" id="3.40.1170.10">
    <property type="entry name" value="DNA repair protein MutS, domain I"/>
    <property type="match status" value="1"/>
</dbReference>
<feature type="domain" description="DNA mismatch repair proteins mutS family" evidence="13">
    <location>
        <begin position="732"/>
        <end position="748"/>
    </location>
</feature>
<feature type="compositionally biased region" description="Basic and acidic residues" evidence="12">
    <location>
        <begin position="840"/>
        <end position="850"/>
    </location>
</feature>
<dbReference type="InterPro" id="IPR045076">
    <property type="entry name" value="MutS"/>
</dbReference>
<dbReference type="SUPFAM" id="SSF48334">
    <property type="entry name" value="DNA repair protein MutS, domain III"/>
    <property type="match status" value="1"/>
</dbReference>
<evidence type="ECO:0000256" key="9">
    <source>
        <dbReference type="ARBA" id="ARBA00023242"/>
    </source>
</evidence>
<dbReference type="InterPro" id="IPR007695">
    <property type="entry name" value="DNA_mismatch_repair_MutS-lik_N"/>
</dbReference>
<organism evidence="14 15">
    <name type="scientific">Daphnia galeata</name>
    <dbReference type="NCBI Taxonomy" id="27404"/>
    <lineage>
        <taxon>Eukaryota</taxon>
        <taxon>Metazoa</taxon>
        <taxon>Ecdysozoa</taxon>
        <taxon>Arthropoda</taxon>
        <taxon>Crustacea</taxon>
        <taxon>Branchiopoda</taxon>
        <taxon>Diplostraca</taxon>
        <taxon>Cladocera</taxon>
        <taxon>Anomopoda</taxon>
        <taxon>Daphniidae</taxon>
        <taxon>Daphnia</taxon>
    </lineage>
</organism>
<dbReference type="CDD" id="cd03285">
    <property type="entry name" value="ABC_MSH2_euk"/>
    <property type="match status" value="1"/>
</dbReference>
<keyword evidence="7" id="KW-0238">DNA-binding</keyword>
<evidence type="ECO:0000256" key="6">
    <source>
        <dbReference type="ARBA" id="ARBA00022840"/>
    </source>
</evidence>
<keyword evidence="5" id="KW-0227">DNA damage</keyword>
<dbReference type="GO" id="GO:0006312">
    <property type="term" value="P:mitotic recombination"/>
    <property type="evidence" value="ECO:0007669"/>
    <property type="project" value="TreeGrafter"/>
</dbReference>
<evidence type="ECO:0000256" key="2">
    <source>
        <dbReference type="ARBA" id="ARBA00006271"/>
    </source>
</evidence>
<evidence type="ECO:0000256" key="10">
    <source>
        <dbReference type="ARBA" id="ARBA00029795"/>
    </source>
</evidence>
<dbReference type="SMART" id="SM00533">
    <property type="entry name" value="MUTSd"/>
    <property type="match status" value="1"/>
</dbReference>
<keyword evidence="8" id="KW-0234">DNA repair</keyword>
<dbReference type="Pfam" id="PF00488">
    <property type="entry name" value="MutS_V"/>
    <property type="match status" value="1"/>
</dbReference>
<dbReference type="AlphaFoldDB" id="A0A8J2SCP7"/>
<dbReference type="PANTHER" id="PTHR11361:SF35">
    <property type="entry name" value="DNA MISMATCH REPAIR PROTEIN MSH2"/>
    <property type="match status" value="1"/>
</dbReference>
<evidence type="ECO:0000313" key="15">
    <source>
        <dbReference type="Proteomes" id="UP000789390"/>
    </source>
</evidence>
<evidence type="ECO:0000256" key="11">
    <source>
        <dbReference type="ARBA" id="ARBA00073545"/>
    </source>
</evidence>
<dbReference type="InterPro" id="IPR036187">
    <property type="entry name" value="DNA_mismatch_repair_MutS_sf"/>
</dbReference>
<evidence type="ECO:0000256" key="4">
    <source>
        <dbReference type="ARBA" id="ARBA00022741"/>
    </source>
</evidence>
<keyword evidence="4" id="KW-0547">Nucleotide-binding</keyword>
<evidence type="ECO:0000256" key="3">
    <source>
        <dbReference type="ARBA" id="ARBA00019549"/>
    </source>
</evidence>
<reference evidence="14" key="1">
    <citation type="submission" date="2021-11" db="EMBL/GenBank/DDBJ databases">
        <authorList>
            <person name="Schell T."/>
        </authorList>
    </citation>
    <scope>NUCLEOTIDE SEQUENCE</scope>
    <source>
        <strain evidence="14">M5</strain>
    </source>
</reference>
<dbReference type="PROSITE" id="PS00486">
    <property type="entry name" value="DNA_MISMATCH_REPAIR_2"/>
    <property type="match status" value="1"/>
</dbReference>
<dbReference type="SMART" id="SM00534">
    <property type="entry name" value="MUTSac"/>
    <property type="match status" value="1"/>
</dbReference>
<comment type="similarity">
    <text evidence="2">Belongs to the DNA mismatch repair MutS family.</text>
</comment>
<dbReference type="InterPro" id="IPR027417">
    <property type="entry name" value="P-loop_NTPase"/>
</dbReference>
<comment type="caution">
    <text evidence="14">The sequence shown here is derived from an EMBL/GenBank/DDBJ whole genome shotgun (WGS) entry which is preliminary data.</text>
</comment>
<evidence type="ECO:0000256" key="1">
    <source>
        <dbReference type="ARBA" id="ARBA00004123"/>
    </source>
</evidence>
<feature type="region of interest" description="Disordered" evidence="12">
    <location>
        <begin position="840"/>
        <end position="866"/>
    </location>
</feature>
<dbReference type="Proteomes" id="UP000789390">
    <property type="component" value="Unassembled WGS sequence"/>
</dbReference>
<dbReference type="GO" id="GO:0032301">
    <property type="term" value="C:MutSalpha complex"/>
    <property type="evidence" value="ECO:0007669"/>
    <property type="project" value="TreeGrafter"/>
</dbReference>
<keyword evidence="15" id="KW-1185">Reference proteome</keyword>
<feature type="region of interest" description="Disordered" evidence="12">
    <location>
        <begin position="934"/>
        <end position="953"/>
    </location>
</feature>
<proteinExistence type="inferred from homology"/>
<dbReference type="Gene3D" id="3.40.50.300">
    <property type="entry name" value="P-loop containing nucleotide triphosphate hydrolases"/>
    <property type="match status" value="1"/>
</dbReference>
<dbReference type="Gene3D" id="1.10.1420.10">
    <property type="match status" value="2"/>
</dbReference>
<dbReference type="InterPro" id="IPR007696">
    <property type="entry name" value="DNA_mismatch_repair_MutS_core"/>
</dbReference>
<dbReference type="Gene3D" id="3.30.420.110">
    <property type="entry name" value="MutS, connector domain"/>
    <property type="match status" value="1"/>
</dbReference>
<dbReference type="InterPro" id="IPR032642">
    <property type="entry name" value="Msh2_ATP-bd"/>
</dbReference>
<evidence type="ECO:0000313" key="14">
    <source>
        <dbReference type="EMBL" id="CAH0113015.1"/>
    </source>
</evidence>